<evidence type="ECO:0000256" key="1">
    <source>
        <dbReference type="SAM" id="MobiDB-lite"/>
    </source>
</evidence>
<proteinExistence type="predicted"/>
<reference evidence="3 4" key="1">
    <citation type="submission" date="2014-05" db="EMBL/GenBank/DDBJ databases">
        <title>Whole genome shotgun sequence of Rhizobium rhizogenes NBRC 13257.</title>
        <authorList>
            <person name="Katano-Makiyama Y."/>
            <person name="Hosoyama A."/>
            <person name="Hashimoto M."/>
            <person name="Hosoyama Y."/>
            <person name="Noguchi M."/>
            <person name="Tsuchikane K."/>
            <person name="Kimura A."/>
            <person name="Ohji S."/>
            <person name="Ichikawa N."/>
            <person name="Yamazoe A."/>
            <person name="Fujita N."/>
        </authorList>
    </citation>
    <scope>NUCLEOTIDE SEQUENCE [LARGE SCALE GENOMIC DNA]</scope>
    <source>
        <strain evidence="3 4">NBRC 13257</strain>
    </source>
</reference>
<feature type="transmembrane region" description="Helical" evidence="2">
    <location>
        <begin position="59"/>
        <end position="77"/>
    </location>
</feature>
<keyword evidence="2" id="KW-0472">Membrane</keyword>
<feature type="transmembrane region" description="Helical" evidence="2">
    <location>
        <begin position="5"/>
        <end position="23"/>
    </location>
</feature>
<protein>
    <recommendedName>
        <fullName evidence="5">Transmembrane protein</fullName>
    </recommendedName>
</protein>
<accession>A0AA87U331</accession>
<keyword evidence="2" id="KW-0812">Transmembrane</keyword>
<dbReference type="EMBL" id="BAYX01000002">
    <property type="protein sequence ID" value="GAJ91779.1"/>
    <property type="molecule type" value="Genomic_DNA"/>
</dbReference>
<sequence length="110" mass="12710">MKWVLIFWAAPVSFLGAWYYLSYYDMSFGIFMLTRQMHDLVFHIYGNILGIPPESIPPLVARAIAFDTLLVFSILAFRKRAEILAWWKRRQESRSGKAGLPRAESLSKAP</sequence>
<dbReference type="RefSeq" id="WP_007692017.1">
    <property type="nucleotide sequence ID" value="NZ_BAYX01000002.1"/>
</dbReference>
<dbReference type="GeneID" id="86848111"/>
<evidence type="ECO:0000313" key="4">
    <source>
        <dbReference type="Proteomes" id="UP000026941"/>
    </source>
</evidence>
<dbReference type="Proteomes" id="UP000026941">
    <property type="component" value="Unassembled WGS sequence"/>
</dbReference>
<name>A0AA87U331_RHIRH</name>
<keyword evidence="2" id="KW-1133">Transmembrane helix</keyword>
<evidence type="ECO:0008006" key="5">
    <source>
        <dbReference type="Google" id="ProtNLM"/>
    </source>
</evidence>
<feature type="region of interest" description="Disordered" evidence="1">
    <location>
        <begin position="90"/>
        <end position="110"/>
    </location>
</feature>
<comment type="caution">
    <text evidence="3">The sequence shown here is derived from an EMBL/GenBank/DDBJ whole genome shotgun (WGS) entry which is preliminary data.</text>
</comment>
<evidence type="ECO:0000313" key="3">
    <source>
        <dbReference type="EMBL" id="GAJ91779.1"/>
    </source>
</evidence>
<organism evidence="3 4">
    <name type="scientific">Rhizobium rhizogenes NBRC 13257</name>
    <dbReference type="NCBI Taxonomy" id="1220581"/>
    <lineage>
        <taxon>Bacteria</taxon>
        <taxon>Pseudomonadati</taxon>
        <taxon>Pseudomonadota</taxon>
        <taxon>Alphaproteobacteria</taxon>
        <taxon>Hyphomicrobiales</taxon>
        <taxon>Rhizobiaceae</taxon>
        <taxon>Rhizobium/Agrobacterium group</taxon>
        <taxon>Rhizobium</taxon>
    </lineage>
</organism>
<dbReference type="AlphaFoldDB" id="A0AA87U331"/>
<dbReference type="InterPro" id="IPR046087">
    <property type="entry name" value="DUF6105"/>
</dbReference>
<evidence type="ECO:0000256" key="2">
    <source>
        <dbReference type="SAM" id="Phobius"/>
    </source>
</evidence>
<gene>
    <name evidence="3" type="ORF">RRH01S_02_04470</name>
</gene>
<dbReference type="Pfam" id="PF19600">
    <property type="entry name" value="DUF6105"/>
    <property type="match status" value="1"/>
</dbReference>